<evidence type="ECO:0000313" key="2">
    <source>
        <dbReference type="EMBL" id="SVA98005.1"/>
    </source>
</evidence>
<gene>
    <name evidence="2" type="ORF">METZ01_LOCUS150859</name>
</gene>
<accession>A0A382A8Y5</accession>
<dbReference type="AlphaFoldDB" id="A0A382A8Y5"/>
<dbReference type="EMBL" id="UINC01024420">
    <property type="protein sequence ID" value="SVA98005.1"/>
    <property type="molecule type" value="Genomic_DNA"/>
</dbReference>
<dbReference type="Pfam" id="PF16778">
    <property type="entry name" value="Phage_tail_APC"/>
    <property type="match status" value="1"/>
</dbReference>
<sequence length="93" mass="10655">VTDSDGNKNFIDATEDYVKATYASYEEVPVPLHEPYFGEAQAREWRDQELKDTDWIVAVTDHPQLAAYKTYRQELRDWPSTADFPGTKPTLGS</sequence>
<name>A0A382A8Y5_9ZZZZ</name>
<dbReference type="Gene3D" id="6.10.140.1310">
    <property type="match status" value="1"/>
</dbReference>
<proteinExistence type="predicted"/>
<evidence type="ECO:0000259" key="1">
    <source>
        <dbReference type="Pfam" id="PF16778"/>
    </source>
</evidence>
<dbReference type="InterPro" id="IPR031893">
    <property type="entry name" value="Phage_tail_APC"/>
</dbReference>
<reference evidence="2" key="1">
    <citation type="submission" date="2018-05" db="EMBL/GenBank/DDBJ databases">
        <authorList>
            <person name="Lanie J.A."/>
            <person name="Ng W.-L."/>
            <person name="Kazmierczak K.M."/>
            <person name="Andrzejewski T.M."/>
            <person name="Davidsen T.M."/>
            <person name="Wayne K.J."/>
            <person name="Tettelin H."/>
            <person name="Glass J.I."/>
            <person name="Rusch D."/>
            <person name="Podicherti R."/>
            <person name="Tsui H.-C.T."/>
            <person name="Winkler M.E."/>
        </authorList>
    </citation>
    <scope>NUCLEOTIDE SEQUENCE</scope>
</reference>
<protein>
    <recommendedName>
        <fullName evidence="1">Phage tail assembly chaperone-like domain-containing protein</fullName>
    </recommendedName>
</protein>
<feature type="non-terminal residue" evidence="2">
    <location>
        <position position="1"/>
    </location>
</feature>
<feature type="domain" description="Phage tail assembly chaperone-like" evidence="1">
    <location>
        <begin position="41"/>
        <end position="85"/>
    </location>
</feature>
<organism evidence="2">
    <name type="scientific">marine metagenome</name>
    <dbReference type="NCBI Taxonomy" id="408172"/>
    <lineage>
        <taxon>unclassified sequences</taxon>
        <taxon>metagenomes</taxon>
        <taxon>ecological metagenomes</taxon>
    </lineage>
</organism>